<accession>A0ABQ4S6V4</accession>
<dbReference type="EMBL" id="BPQP01000094">
    <property type="protein sequence ID" value="GJD97604.1"/>
    <property type="molecule type" value="Genomic_DNA"/>
</dbReference>
<sequence length="66" mass="7405">MRMWVDASLVLVTAGCQSIDWEAGLHRGLLSSCRASEDRQHFRSPGEPNPCRTEASSRNPLDRPPR</sequence>
<evidence type="ECO:0008006" key="4">
    <source>
        <dbReference type="Google" id="ProtNLM"/>
    </source>
</evidence>
<comment type="caution">
    <text evidence="2">The sequence shown here is derived from an EMBL/GenBank/DDBJ whole genome shotgun (WGS) entry which is preliminary data.</text>
</comment>
<feature type="region of interest" description="Disordered" evidence="1">
    <location>
        <begin position="36"/>
        <end position="66"/>
    </location>
</feature>
<gene>
    <name evidence="2" type="ORF">OCOJLMKI_4837</name>
</gene>
<proteinExistence type="predicted"/>
<reference evidence="2" key="1">
    <citation type="journal article" date="2021" name="Front. Microbiol.">
        <title>Comprehensive Comparative Genomics and Phenotyping of Methylobacterium Species.</title>
        <authorList>
            <person name="Alessa O."/>
            <person name="Ogura Y."/>
            <person name="Fujitani Y."/>
            <person name="Takami H."/>
            <person name="Hayashi T."/>
            <person name="Sahin N."/>
            <person name="Tani A."/>
        </authorList>
    </citation>
    <scope>NUCLEOTIDE SEQUENCE</scope>
    <source>
        <strain evidence="2">DSM 19015</strain>
    </source>
</reference>
<dbReference type="Proteomes" id="UP001055125">
    <property type="component" value="Unassembled WGS sequence"/>
</dbReference>
<name>A0ABQ4S6V4_9HYPH</name>
<evidence type="ECO:0000256" key="1">
    <source>
        <dbReference type="SAM" id="MobiDB-lite"/>
    </source>
</evidence>
<evidence type="ECO:0000313" key="2">
    <source>
        <dbReference type="EMBL" id="GJD97604.1"/>
    </source>
</evidence>
<reference evidence="2" key="2">
    <citation type="submission" date="2021-08" db="EMBL/GenBank/DDBJ databases">
        <authorList>
            <person name="Tani A."/>
            <person name="Ola A."/>
            <person name="Ogura Y."/>
            <person name="Katsura K."/>
            <person name="Hayashi T."/>
        </authorList>
    </citation>
    <scope>NUCLEOTIDE SEQUENCE</scope>
    <source>
        <strain evidence="2">DSM 19015</strain>
    </source>
</reference>
<evidence type="ECO:0000313" key="3">
    <source>
        <dbReference type="Proteomes" id="UP001055125"/>
    </source>
</evidence>
<keyword evidence="3" id="KW-1185">Reference proteome</keyword>
<protein>
    <recommendedName>
        <fullName evidence="4">Lipoprotein</fullName>
    </recommendedName>
</protein>
<organism evidence="2 3">
    <name type="scientific">Methylobacterium iners</name>
    <dbReference type="NCBI Taxonomy" id="418707"/>
    <lineage>
        <taxon>Bacteria</taxon>
        <taxon>Pseudomonadati</taxon>
        <taxon>Pseudomonadota</taxon>
        <taxon>Alphaproteobacteria</taxon>
        <taxon>Hyphomicrobiales</taxon>
        <taxon>Methylobacteriaceae</taxon>
        <taxon>Methylobacterium</taxon>
    </lineage>
</organism>